<sequence>MTTGDEGNAALERRRLLIKQIQEKRKSKVICYVTGDRQKLETRIAHDCHPLAFSHLRQIGASNKVNLFLYTAGGLTVAGWGLVHLIREFCKEFSVLVPYRAWSCGTLICLGADEIVMGRLGQLGPIDPSTQNPFNPPIPGVPPAPQHTLPMNVEDIVSFINLAKHEIGLKGDAGLSSALESLSKMNPYAPLALGAAHRVRPQIVKLATGLLQLHMGEKQKEIKRIVDILAKQLGSHDYLIGRREAKGIGLKVKDAPGDLETLM</sequence>
<dbReference type="Gene3D" id="3.90.226.10">
    <property type="entry name" value="2-enoyl-CoA Hydratase, Chain A, domain 1"/>
    <property type="match status" value="1"/>
</dbReference>
<dbReference type="PANTHER" id="PTHR35984">
    <property type="entry name" value="PERIPLASMIC SERINE PROTEASE"/>
    <property type="match status" value="1"/>
</dbReference>
<organism evidence="2 3">
    <name type="scientific">Candidatus Desantisbacteria bacterium CG07_land_8_20_14_0_80_39_15</name>
    <dbReference type="NCBI Taxonomy" id="1974549"/>
    <lineage>
        <taxon>Bacteria</taxon>
        <taxon>Candidatus Desantisiibacteriota</taxon>
    </lineage>
</organism>
<evidence type="ECO:0000313" key="3">
    <source>
        <dbReference type="Proteomes" id="UP000229227"/>
    </source>
</evidence>
<dbReference type="InterPro" id="IPR002825">
    <property type="entry name" value="Pept_S49_ser-pept_pro"/>
</dbReference>
<protein>
    <recommendedName>
        <fullName evidence="4">Serine protease</fullName>
    </recommendedName>
</protein>
<feature type="transmembrane region" description="Helical" evidence="1">
    <location>
        <begin position="67"/>
        <end position="86"/>
    </location>
</feature>
<comment type="caution">
    <text evidence="2">The sequence shown here is derived from an EMBL/GenBank/DDBJ whole genome shotgun (WGS) entry which is preliminary data.</text>
</comment>
<dbReference type="AlphaFoldDB" id="A0A2M6ZEI6"/>
<dbReference type="SUPFAM" id="SSF52096">
    <property type="entry name" value="ClpP/crotonase"/>
    <property type="match status" value="1"/>
</dbReference>
<accession>A0A2M6ZEI6</accession>
<evidence type="ECO:0000256" key="1">
    <source>
        <dbReference type="SAM" id="Phobius"/>
    </source>
</evidence>
<dbReference type="Proteomes" id="UP000229227">
    <property type="component" value="Unassembled WGS sequence"/>
</dbReference>
<dbReference type="Pfam" id="PF01972">
    <property type="entry name" value="SDH_protease"/>
    <property type="match status" value="1"/>
</dbReference>
<keyword evidence="1" id="KW-0812">Transmembrane</keyword>
<gene>
    <name evidence="2" type="ORF">COS91_07805</name>
</gene>
<keyword evidence="1" id="KW-0472">Membrane</keyword>
<name>A0A2M6ZEI6_9BACT</name>
<dbReference type="GO" id="GO:0016020">
    <property type="term" value="C:membrane"/>
    <property type="evidence" value="ECO:0007669"/>
    <property type="project" value="InterPro"/>
</dbReference>
<keyword evidence="1" id="KW-1133">Transmembrane helix</keyword>
<proteinExistence type="predicted"/>
<evidence type="ECO:0008006" key="4">
    <source>
        <dbReference type="Google" id="ProtNLM"/>
    </source>
</evidence>
<dbReference type="InterPro" id="IPR029045">
    <property type="entry name" value="ClpP/crotonase-like_dom_sf"/>
</dbReference>
<dbReference type="PANTHER" id="PTHR35984:SF1">
    <property type="entry name" value="PERIPLASMIC SERINE PROTEASE"/>
    <property type="match status" value="1"/>
</dbReference>
<evidence type="ECO:0000313" key="2">
    <source>
        <dbReference type="EMBL" id="PIU50797.1"/>
    </source>
</evidence>
<dbReference type="EMBL" id="PEWN01000130">
    <property type="protein sequence ID" value="PIU50797.1"/>
    <property type="molecule type" value="Genomic_DNA"/>
</dbReference>
<reference evidence="3" key="1">
    <citation type="submission" date="2017-09" db="EMBL/GenBank/DDBJ databases">
        <title>Depth-based differentiation of microbial function through sediment-hosted aquifers and enrichment of novel symbionts in the deep terrestrial subsurface.</title>
        <authorList>
            <person name="Probst A.J."/>
            <person name="Ladd B."/>
            <person name="Jarett J.K."/>
            <person name="Geller-Mcgrath D.E."/>
            <person name="Sieber C.M.K."/>
            <person name="Emerson J.B."/>
            <person name="Anantharaman K."/>
            <person name="Thomas B.C."/>
            <person name="Malmstrom R."/>
            <person name="Stieglmeier M."/>
            <person name="Klingl A."/>
            <person name="Woyke T."/>
            <person name="Ryan C.M."/>
            <person name="Banfield J.F."/>
        </authorList>
    </citation>
    <scope>NUCLEOTIDE SEQUENCE [LARGE SCALE GENOMIC DNA]</scope>
</reference>